<sequence length="120" mass="13410">MFLFSSGRFLVNVGVPLSLLLFVAPHCSANGLNPAKHSCSPRTRSRKSKYPLQPMYRRLNPKTSCPSTRGVSSLSRWVTTRSRCWSLQLAWHAWDGRIAIDWDVVCPTALDCNDCSGRVG</sequence>
<proteinExistence type="predicted"/>
<dbReference type="OrthoDB" id="10508822at2759"/>
<evidence type="ECO:0000256" key="1">
    <source>
        <dbReference type="SAM" id="SignalP"/>
    </source>
</evidence>
<feature type="signal peptide" evidence="1">
    <location>
        <begin position="1"/>
        <end position="29"/>
    </location>
</feature>
<accession>A0A9P9EVD1</accession>
<feature type="chain" id="PRO_5040282349" description="Secreted protein" evidence="1">
    <location>
        <begin position="30"/>
        <end position="120"/>
    </location>
</feature>
<gene>
    <name evidence="2" type="ORF">B0J13DRAFT_332628</name>
</gene>
<dbReference type="EMBL" id="JAGMUU010000009">
    <property type="protein sequence ID" value="KAH7145975.1"/>
    <property type="molecule type" value="Genomic_DNA"/>
</dbReference>
<reference evidence="2" key="1">
    <citation type="journal article" date="2021" name="Nat. Commun.">
        <title>Genetic determinants of endophytism in the Arabidopsis root mycobiome.</title>
        <authorList>
            <person name="Mesny F."/>
            <person name="Miyauchi S."/>
            <person name="Thiergart T."/>
            <person name="Pickel B."/>
            <person name="Atanasova L."/>
            <person name="Karlsson M."/>
            <person name="Huettel B."/>
            <person name="Barry K.W."/>
            <person name="Haridas S."/>
            <person name="Chen C."/>
            <person name="Bauer D."/>
            <person name="Andreopoulos W."/>
            <person name="Pangilinan J."/>
            <person name="LaButti K."/>
            <person name="Riley R."/>
            <person name="Lipzen A."/>
            <person name="Clum A."/>
            <person name="Drula E."/>
            <person name="Henrissat B."/>
            <person name="Kohler A."/>
            <person name="Grigoriev I.V."/>
            <person name="Martin F.M."/>
            <person name="Hacquard S."/>
        </authorList>
    </citation>
    <scope>NUCLEOTIDE SEQUENCE</scope>
    <source>
        <strain evidence="2">MPI-CAGE-AT-0021</strain>
    </source>
</reference>
<comment type="caution">
    <text evidence="2">The sequence shown here is derived from an EMBL/GenBank/DDBJ whole genome shotgun (WGS) entry which is preliminary data.</text>
</comment>
<evidence type="ECO:0000313" key="2">
    <source>
        <dbReference type="EMBL" id="KAH7145975.1"/>
    </source>
</evidence>
<keyword evidence="3" id="KW-1185">Reference proteome</keyword>
<keyword evidence="1" id="KW-0732">Signal</keyword>
<dbReference type="AlphaFoldDB" id="A0A9P9EVD1"/>
<evidence type="ECO:0000313" key="3">
    <source>
        <dbReference type="Proteomes" id="UP000717696"/>
    </source>
</evidence>
<evidence type="ECO:0008006" key="4">
    <source>
        <dbReference type="Google" id="ProtNLM"/>
    </source>
</evidence>
<organism evidence="2 3">
    <name type="scientific">Dactylonectria estremocensis</name>
    <dbReference type="NCBI Taxonomy" id="1079267"/>
    <lineage>
        <taxon>Eukaryota</taxon>
        <taxon>Fungi</taxon>
        <taxon>Dikarya</taxon>
        <taxon>Ascomycota</taxon>
        <taxon>Pezizomycotina</taxon>
        <taxon>Sordariomycetes</taxon>
        <taxon>Hypocreomycetidae</taxon>
        <taxon>Hypocreales</taxon>
        <taxon>Nectriaceae</taxon>
        <taxon>Dactylonectria</taxon>
    </lineage>
</organism>
<name>A0A9P9EVD1_9HYPO</name>
<protein>
    <recommendedName>
        <fullName evidence="4">Secreted protein</fullName>
    </recommendedName>
</protein>
<dbReference type="Proteomes" id="UP000717696">
    <property type="component" value="Unassembled WGS sequence"/>
</dbReference>